<dbReference type="EMBL" id="FUKQ01000044">
    <property type="protein sequence ID" value="SJN39290.1"/>
    <property type="molecule type" value="Genomic_DNA"/>
</dbReference>
<feature type="region of interest" description="Disordered" evidence="1">
    <location>
        <begin position="1"/>
        <end position="20"/>
    </location>
</feature>
<gene>
    <name evidence="3" type="ORF">FM114_11450</name>
</gene>
<keyword evidence="4" id="KW-1185">Reference proteome</keyword>
<accession>A0A1R4K4J6</accession>
<sequence>MAMDDDYATNGPVDEATSGMMRSEDGASFWQITVAVSDIAAALDRTTELGGQVVKAPVDSPWGPLATIADPRGARLLVMQPPANAS</sequence>
<evidence type="ECO:0000259" key="2">
    <source>
        <dbReference type="Pfam" id="PF00903"/>
    </source>
</evidence>
<dbReference type="STRING" id="1255658.FM114_11450"/>
<proteinExistence type="predicted"/>
<dbReference type="Proteomes" id="UP000188342">
    <property type="component" value="Unassembled WGS sequence"/>
</dbReference>
<dbReference type="SUPFAM" id="SSF54593">
    <property type="entry name" value="Glyoxalase/Bleomycin resistance protein/Dihydroxybiphenyl dioxygenase"/>
    <property type="match status" value="1"/>
</dbReference>
<protein>
    <submittedName>
        <fullName evidence="3">Putative hydroxylase</fullName>
    </submittedName>
</protein>
<evidence type="ECO:0000313" key="4">
    <source>
        <dbReference type="Proteomes" id="UP000188342"/>
    </source>
</evidence>
<evidence type="ECO:0000313" key="3">
    <source>
        <dbReference type="EMBL" id="SJN39290.1"/>
    </source>
</evidence>
<reference evidence="3 4" key="1">
    <citation type="submission" date="2017-02" db="EMBL/GenBank/DDBJ databases">
        <authorList>
            <person name="Peterson S.W."/>
        </authorList>
    </citation>
    <scope>NUCLEOTIDE SEQUENCE [LARGE SCALE GENOMIC DNA]</scope>
    <source>
        <strain evidence="3 4">LSP_Lj1</strain>
    </source>
</reference>
<dbReference type="InterPro" id="IPR004360">
    <property type="entry name" value="Glyas_Fos-R_dOase_dom"/>
</dbReference>
<dbReference type="Pfam" id="PF00903">
    <property type="entry name" value="Glyoxalase"/>
    <property type="match status" value="1"/>
</dbReference>
<dbReference type="AlphaFoldDB" id="A0A1R4K4J6"/>
<organism evidence="3 4">
    <name type="scientific">Luteococcus japonicus LSP_Lj1</name>
    <dbReference type="NCBI Taxonomy" id="1255658"/>
    <lineage>
        <taxon>Bacteria</taxon>
        <taxon>Bacillati</taxon>
        <taxon>Actinomycetota</taxon>
        <taxon>Actinomycetes</taxon>
        <taxon>Propionibacteriales</taxon>
        <taxon>Propionibacteriaceae</taxon>
        <taxon>Luteococcus</taxon>
    </lineage>
</organism>
<evidence type="ECO:0000256" key="1">
    <source>
        <dbReference type="SAM" id="MobiDB-lite"/>
    </source>
</evidence>
<dbReference type="InterPro" id="IPR029068">
    <property type="entry name" value="Glyas_Bleomycin-R_OHBP_Dase"/>
</dbReference>
<feature type="domain" description="Glyoxalase/fosfomycin resistance/dioxygenase" evidence="2">
    <location>
        <begin position="21"/>
        <end position="76"/>
    </location>
</feature>
<name>A0A1R4K4J6_9ACTN</name>
<dbReference type="Gene3D" id="3.10.180.10">
    <property type="entry name" value="2,3-Dihydroxybiphenyl 1,2-Dioxygenase, domain 1"/>
    <property type="match status" value="1"/>
</dbReference>